<dbReference type="PANTHER" id="PTHR10039:SF16">
    <property type="entry name" value="GPI INOSITOL-DEACYLASE"/>
    <property type="match status" value="1"/>
</dbReference>
<dbReference type="EMBL" id="JARKIE010000232">
    <property type="protein sequence ID" value="KAJ7663528.1"/>
    <property type="molecule type" value="Genomic_DNA"/>
</dbReference>
<evidence type="ECO:0000256" key="1">
    <source>
        <dbReference type="ARBA" id="ARBA00022737"/>
    </source>
</evidence>
<keyword evidence="1" id="KW-0677">Repeat</keyword>
<evidence type="ECO:0000259" key="2">
    <source>
        <dbReference type="Pfam" id="PF24883"/>
    </source>
</evidence>
<dbReference type="InterPro" id="IPR056884">
    <property type="entry name" value="NPHP3-like_N"/>
</dbReference>
<reference evidence="3" key="1">
    <citation type="submission" date="2023-03" db="EMBL/GenBank/DDBJ databases">
        <title>Massive genome expansion in bonnet fungi (Mycena s.s.) driven by repeated elements and novel gene families across ecological guilds.</title>
        <authorList>
            <consortium name="Lawrence Berkeley National Laboratory"/>
            <person name="Harder C.B."/>
            <person name="Miyauchi S."/>
            <person name="Viragh M."/>
            <person name="Kuo A."/>
            <person name="Thoen E."/>
            <person name="Andreopoulos B."/>
            <person name="Lu D."/>
            <person name="Skrede I."/>
            <person name="Drula E."/>
            <person name="Henrissat B."/>
            <person name="Morin E."/>
            <person name="Kohler A."/>
            <person name="Barry K."/>
            <person name="LaButti K."/>
            <person name="Morin E."/>
            <person name="Salamov A."/>
            <person name="Lipzen A."/>
            <person name="Mereny Z."/>
            <person name="Hegedus B."/>
            <person name="Baldrian P."/>
            <person name="Stursova M."/>
            <person name="Weitz H."/>
            <person name="Taylor A."/>
            <person name="Grigoriev I.V."/>
            <person name="Nagy L.G."/>
            <person name="Martin F."/>
            <person name="Kauserud H."/>
        </authorList>
    </citation>
    <scope>NUCLEOTIDE SEQUENCE</scope>
    <source>
        <strain evidence="3">CBHHK067</strain>
    </source>
</reference>
<keyword evidence="4" id="KW-1185">Reference proteome</keyword>
<gene>
    <name evidence="3" type="ORF">B0H17DRAFT_1144021</name>
</gene>
<organism evidence="3 4">
    <name type="scientific">Mycena rosella</name>
    <name type="common">Pink bonnet</name>
    <name type="synonym">Agaricus rosellus</name>
    <dbReference type="NCBI Taxonomy" id="1033263"/>
    <lineage>
        <taxon>Eukaryota</taxon>
        <taxon>Fungi</taxon>
        <taxon>Dikarya</taxon>
        <taxon>Basidiomycota</taxon>
        <taxon>Agaricomycotina</taxon>
        <taxon>Agaricomycetes</taxon>
        <taxon>Agaricomycetidae</taxon>
        <taxon>Agaricales</taxon>
        <taxon>Marasmiineae</taxon>
        <taxon>Mycenaceae</taxon>
        <taxon>Mycena</taxon>
    </lineage>
</organism>
<dbReference type="SUPFAM" id="SSF52540">
    <property type="entry name" value="P-loop containing nucleoside triphosphate hydrolases"/>
    <property type="match status" value="1"/>
</dbReference>
<dbReference type="Pfam" id="PF24883">
    <property type="entry name" value="NPHP3_N"/>
    <property type="match status" value="1"/>
</dbReference>
<evidence type="ECO:0000313" key="3">
    <source>
        <dbReference type="EMBL" id="KAJ7663528.1"/>
    </source>
</evidence>
<name>A0AAD7CTU8_MYCRO</name>
<comment type="caution">
    <text evidence="3">The sequence shown here is derived from an EMBL/GenBank/DDBJ whole genome shotgun (WGS) entry which is preliminary data.</text>
</comment>
<evidence type="ECO:0000313" key="4">
    <source>
        <dbReference type="Proteomes" id="UP001221757"/>
    </source>
</evidence>
<dbReference type="AlphaFoldDB" id="A0AAD7CTU8"/>
<feature type="domain" description="Nephrocystin 3-like N-terminal" evidence="2">
    <location>
        <begin position="121"/>
        <end position="291"/>
    </location>
</feature>
<dbReference type="PANTHER" id="PTHR10039">
    <property type="entry name" value="AMELOGENIN"/>
    <property type="match status" value="1"/>
</dbReference>
<dbReference type="Gene3D" id="3.40.50.300">
    <property type="entry name" value="P-loop containing nucleotide triphosphate hydrolases"/>
    <property type="match status" value="1"/>
</dbReference>
<dbReference type="InterPro" id="IPR027417">
    <property type="entry name" value="P-loop_NTPase"/>
</dbReference>
<dbReference type="Proteomes" id="UP001221757">
    <property type="component" value="Unassembled WGS sequence"/>
</dbReference>
<protein>
    <recommendedName>
        <fullName evidence="2">Nephrocystin 3-like N-terminal domain-containing protein</fullName>
    </recommendedName>
</protein>
<accession>A0AAD7CTU8</accession>
<sequence>MDATNQLDFLGRLKADLDTYGGLLRKASGFLEEYDSQRGLTHFAARNELGSKLSALNRELDSFGARFRTNRLIDIALNQKLDAMTSRKVLDTVLEVKLEKWLQSLDMKQKQVETLQLRKDGTGLWLLEGDMLMNWQDNPGSLWILGQSGTGKSVLSSAVISKLQHDTQLFQAMKNGPPPPAIAFFYFDFKEKEGQAMDSALRRIVLQLSAQSLHPYRALDQQYLSRSNGQTLPTSQDLVNIIKELLVELGRTYIILDALDECKEHDHPQLVDFISTLHNWSKTPLHLLVTSQPRQIFTGGLESVPFIMLEPDLLQDDIRLFVVNKLQNLPSWAHRAADRVVSKSNGMFRLAACLMVEVSHCTWEDKLDKTLDDLPSDLLGIYDRFLHAIRPDNFVYAVGALRWIMFSYKYHDLDDLADTIAFDLADPTQYIYKPNRREGNQTALPKWFERLAIFEEDSVTLAHASVEDYLLIFASLLR</sequence>
<proteinExistence type="predicted"/>